<protein>
    <submittedName>
        <fullName evidence="3">Glycosyl transferase group 1</fullName>
    </submittedName>
</protein>
<evidence type="ECO:0000313" key="4">
    <source>
        <dbReference type="Proteomes" id="UP000036923"/>
    </source>
</evidence>
<dbReference type="GO" id="GO:0016757">
    <property type="term" value="F:glycosyltransferase activity"/>
    <property type="evidence" value="ECO:0007669"/>
    <property type="project" value="InterPro"/>
</dbReference>
<dbReference type="Proteomes" id="UP000036923">
    <property type="component" value="Unassembled WGS sequence"/>
</dbReference>
<dbReference type="STRING" id="398512.Bccel_0052"/>
<feature type="domain" description="Glycosyltransferase subfamily 4-like N-terminal" evidence="2">
    <location>
        <begin position="15"/>
        <end position="189"/>
    </location>
</feature>
<dbReference type="Gene3D" id="3.40.50.2000">
    <property type="entry name" value="Glycogen Phosphorylase B"/>
    <property type="match status" value="2"/>
</dbReference>
<dbReference type="RefSeq" id="WP_036939337.1">
    <property type="nucleotide sequence ID" value="NZ_JQKC01000009.1"/>
</dbReference>
<dbReference type="PANTHER" id="PTHR45947">
    <property type="entry name" value="SULFOQUINOVOSYL TRANSFERASE SQD2"/>
    <property type="match status" value="1"/>
</dbReference>
<keyword evidence="3" id="KW-0808">Transferase</keyword>
<dbReference type="OrthoDB" id="9795068at2"/>
<dbReference type="InterPro" id="IPR050194">
    <property type="entry name" value="Glycosyltransferase_grp1"/>
</dbReference>
<comment type="caution">
    <text evidence="3">The sequence shown here is derived from an EMBL/GenBank/DDBJ whole genome shotgun (WGS) entry which is preliminary data.</text>
</comment>
<gene>
    <name evidence="3" type="ORF">Bccel_0052</name>
</gene>
<name>A0A0L6JGH7_9FIRM</name>
<dbReference type="Pfam" id="PF13439">
    <property type="entry name" value="Glyco_transf_4"/>
    <property type="match status" value="1"/>
</dbReference>
<dbReference type="AlphaFoldDB" id="A0A0L6JGH7"/>
<dbReference type="eggNOG" id="COG0297">
    <property type="taxonomic scope" value="Bacteria"/>
</dbReference>
<sequence>MKILMLSWEYPPRIVGGISRVVYDLAQKLGERDNEVHVVTFCEPGTKELEKDKNVIVHRVHSYDVGTYNFVDWVLHLNFALTERAVALINDIGKFDIIHAHDWIVAFAAKTIKNAYSIPLVCTIHATESGRNWGIHNDIQRYISGVEWWLGYESWRAIVNSNYMRNEVKSVFSLPDDKIRIIPNGVDLNKFNGYTKNLEVRRKYAMDHEKIVFFVGRLVNEKGAHVLLDAVPKVLHHYYDTKFIIAGRGPQLDHLKWITASKNLSHKVYFTGYISDEDLLQLYKVADIAVFPSLYEPFGIVALEGMVADVPVVVSDTGGLGEIVHHGVDGMKAYTGNANSLADCILELLFNPDKAEEMGRRALEKVRRVYNWEYIADQTMDVYKEIVESCKQSSWNVKSIKEQLDIL</sequence>
<feature type="domain" description="Glycosyl transferase family 1" evidence="1">
    <location>
        <begin position="202"/>
        <end position="362"/>
    </location>
</feature>
<dbReference type="PANTHER" id="PTHR45947:SF3">
    <property type="entry name" value="SULFOQUINOVOSYL TRANSFERASE SQD2"/>
    <property type="match status" value="1"/>
</dbReference>
<reference evidence="4" key="1">
    <citation type="submission" date="2015-07" db="EMBL/GenBank/DDBJ databases">
        <title>Near-Complete Genome Sequence of the Cellulolytic Bacterium Bacteroides (Pseudobacteroides) cellulosolvens ATCC 35603.</title>
        <authorList>
            <person name="Dassa B."/>
            <person name="Utturkar S.M."/>
            <person name="Klingeman D.M."/>
            <person name="Hurt R.A."/>
            <person name="Keller M."/>
            <person name="Xu J."/>
            <person name="Reddy Y.H.K."/>
            <person name="Borovok I."/>
            <person name="Grinberg I.R."/>
            <person name="Lamed R."/>
            <person name="Zhivin O."/>
            <person name="Bayer E.A."/>
            <person name="Brown S.D."/>
        </authorList>
    </citation>
    <scope>NUCLEOTIDE SEQUENCE [LARGE SCALE GENOMIC DNA]</scope>
    <source>
        <strain evidence="4">DSM 2933</strain>
    </source>
</reference>
<dbReference type="EMBL" id="LGTC01000001">
    <property type="protein sequence ID" value="KNY24795.1"/>
    <property type="molecule type" value="Genomic_DNA"/>
</dbReference>
<dbReference type="InterPro" id="IPR028098">
    <property type="entry name" value="Glyco_trans_4-like_N"/>
</dbReference>
<evidence type="ECO:0000259" key="1">
    <source>
        <dbReference type="Pfam" id="PF00534"/>
    </source>
</evidence>
<proteinExistence type="predicted"/>
<dbReference type="Pfam" id="PF00534">
    <property type="entry name" value="Glycos_transf_1"/>
    <property type="match status" value="1"/>
</dbReference>
<dbReference type="InterPro" id="IPR001296">
    <property type="entry name" value="Glyco_trans_1"/>
</dbReference>
<dbReference type="CDD" id="cd03801">
    <property type="entry name" value="GT4_PimA-like"/>
    <property type="match status" value="1"/>
</dbReference>
<evidence type="ECO:0000313" key="3">
    <source>
        <dbReference type="EMBL" id="KNY24795.1"/>
    </source>
</evidence>
<dbReference type="PATRIC" id="fig|398512.5.peg.58"/>
<dbReference type="SUPFAM" id="SSF53756">
    <property type="entry name" value="UDP-Glycosyltransferase/glycogen phosphorylase"/>
    <property type="match status" value="1"/>
</dbReference>
<keyword evidence="4" id="KW-1185">Reference proteome</keyword>
<evidence type="ECO:0000259" key="2">
    <source>
        <dbReference type="Pfam" id="PF13439"/>
    </source>
</evidence>
<accession>A0A0L6JGH7</accession>
<organism evidence="3 4">
    <name type="scientific">Pseudobacteroides cellulosolvens ATCC 35603 = DSM 2933</name>
    <dbReference type="NCBI Taxonomy" id="398512"/>
    <lineage>
        <taxon>Bacteria</taxon>
        <taxon>Bacillati</taxon>
        <taxon>Bacillota</taxon>
        <taxon>Clostridia</taxon>
        <taxon>Eubacteriales</taxon>
        <taxon>Oscillospiraceae</taxon>
        <taxon>Pseudobacteroides</taxon>
    </lineage>
</organism>